<evidence type="ECO:0000313" key="4">
    <source>
        <dbReference type="Proteomes" id="UP000316639"/>
    </source>
</evidence>
<dbReference type="InterPro" id="IPR035992">
    <property type="entry name" value="Ricin_B-like_lectins"/>
</dbReference>
<reference evidence="3 4" key="1">
    <citation type="submission" date="2019-07" db="EMBL/GenBank/DDBJ databases">
        <title>Lentzea xizangensis sp. nov., isolated from Qinghai-Tibetan Plateau Soils.</title>
        <authorList>
            <person name="Huang J."/>
        </authorList>
    </citation>
    <scope>NUCLEOTIDE SEQUENCE [LARGE SCALE GENOMIC DNA]</scope>
    <source>
        <strain evidence="3 4">FXJ1.1311</strain>
    </source>
</reference>
<dbReference type="CDD" id="cd23415">
    <property type="entry name" value="beta-trefoil_Ricin_AH"/>
    <property type="match status" value="1"/>
</dbReference>
<dbReference type="RefSeq" id="WP_146355002.1">
    <property type="nucleotide sequence ID" value="NZ_VOBR01000016.1"/>
</dbReference>
<proteinExistence type="predicted"/>
<dbReference type="SMART" id="SM00458">
    <property type="entry name" value="RICIN"/>
    <property type="match status" value="1"/>
</dbReference>
<feature type="chain" id="PRO_5021973786" evidence="1">
    <location>
        <begin position="25"/>
        <end position="143"/>
    </location>
</feature>
<dbReference type="InterPro" id="IPR000772">
    <property type="entry name" value="Ricin_B_lectin"/>
</dbReference>
<evidence type="ECO:0000256" key="1">
    <source>
        <dbReference type="SAM" id="SignalP"/>
    </source>
</evidence>
<dbReference type="AlphaFoldDB" id="A0A563EPQ4"/>
<evidence type="ECO:0000313" key="3">
    <source>
        <dbReference type="EMBL" id="TWP49383.1"/>
    </source>
</evidence>
<dbReference type="PROSITE" id="PS50231">
    <property type="entry name" value="RICIN_B_LECTIN"/>
    <property type="match status" value="1"/>
</dbReference>
<feature type="signal peptide" evidence="1">
    <location>
        <begin position="1"/>
        <end position="24"/>
    </location>
</feature>
<feature type="domain" description="Ricin B lectin" evidence="2">
    <location>
        <begin position="24"/>
        <end position="142"/>
    </location>
</feature>
<keyword evidence="3" id="KW-0430">Lectin</keyword>
<dbReference type="SUPFAM" id="SSF50370">
    <property type="entry name" value="Ricin B-like lectins"/>
    <property type="match status" value="1"/>
</dbReference>
<accession>A0A563EPQ4</accession>
<comment type="caution">
    <text evidence="3">The sequence shown here is derived from an EMBL/GenBank/DDBJ whole genome shotgun (WGS) entry which is preliminary data.</text>
</comment>
<organism evidence="3 4">
    <name type="scientific">Lentzea tibetensis</name>
    <dbReference type="NCBI Taxonomy" id="2591470"/>
    <lineage>
        <taxon>Bacteria</taxon>
        <taxon>Bacillati</taxon>
        <taxon>Actinomycetota</taxon>
        <taxon>Actinomycetes</taxon>
        <taxon>Pseudonocardiales</taxon>
        <taxon>Pseudonocardiaceae</taxon>
        <taxon>Lentzea</taxon>
    </lineage>
</organism>
<dbReference type="EMBL" id="VOBR01000016">
    <property type="protein sequence ID" value="TWP49383.1"/>
    <property type="molecule type" value="Genomic_DNA"/>
</dbReference>
<sequence length="143" mass="15816">MRKLITVAAATAFATALFVAPAHADPVVHYRAAGTNLCLDDNGTQVSVLPCNRSDRQRWLLPVGGDLSDRPRNMATGRCLTARPTGQVLTVACDASGFQRWRREPRENEFRFHNLGTNKCLVGTRGVTVQPCTPQTQRWSAFY</sequence>
<name>A0A563EPQ4_9PSEU</name>
<keyword evidence="1" id="KW-0732">Signal</keyword>
<dbReference type="Proteomes" id="UP000316639">
    <property type="component" value="Unassembled WGS sequence"/>
</dbReference>
<evidence type="ECO:0000259" key="2">
    <source>
        <dbReference type="SMART" id="SM00458"/>
    </source>
</evidence>
<keyword evidence="4" id="KW-1185">Reference proteome</keyword>
<gene>
    <name evidence="3" type="ORF">FKR81_25125</name>
</gene>
<protein>
    <submittedName>
        <fullName evidence="3">Ricin-type beta-trefoil lectin domain protein</fullName>
    </submittedName>
</protein>
<dbReference type="OrthoDB" id="3534750at2"/>
<dbReference type="Gene3D" id="2.80.10.50">
    <property type="match status" value="1"/>
</dbReference>
<dbReference type="GO" id="GO:0030246">
    <property type="term" value="F:carbohydrate binding"/>
    <property type="evidence" value="ECO:0007669"/>
    <property type="project" value="UniProtKB-KW"/>
</dbReference>